<comment type="caution">
    <text evidence="1">The sequence shown here is derived from an EMBL/GenBank/DDBJ whole genome shotgun (WGS) entry which is preliminary data.</text>
</comment>
<organism evidence="1 2">
    <name type="scientific">Fusobacterium necrophorum subsp. funduliforme</name>
    <dbReference type="NCBI Taxonomy" id="143387"/>
    <lineage>
        <taxon>Bacteria</taxon>
        <taxon>Fusobacteriati</taxon>
        <taxon>Fusobacteriota</taxon>
        <taxon>Fusobacteriia</taxon>
        <taxon>Fusobacteriales</taxon>
        <taxon>Fusobacteriaceae</taxon>
        <taxon>Fusobacterium</taxon>
    </lineage>
</organism>
<proteinExistence type="predicted"/>
<protein>
    <submittedName>
        <fullName evidence="1">Uncharacterized protein</fullName>
    </submittedName>
</protein>
<evidence type="ECO:0000313" key="2">
    <source>
        <dbReference type="Proteomes" id="UP000075816"/>
    </source>
</evidence>
<accession>A0A162J5Y1</accession>
<name>A0A162J5Y1_9FUSO</name>
<dbReference type="RefSeq" id="WP_062680647.1">
    <property type="nucleotide sequence ID" value="NZ_LVEA01000001.1"/>
</dbReference>
<evidence type="ECO:0000313" key="1">
    <source>
        <dbReference type="EMBL" id="KYL05195.1"/>
    </source>
</evidence>
<dbReference type="EMBL" id="LVEA01000001">
    <property type="protein sequence ID" value="KYL05195.1"/>
    <property type="molecule type" value="Genomic_DNA"/>
</dbReference>
<reference evidence="1 2" key="1">
    <citation type="submission" date="2016-03" db="EMBL/GenBank/DDBJ databases">
        <title>Comparative genomics of human isolates of Fusobacterium necrophorum.</title>
        <authorList>
            <person name="Jensen A."/>
            <person name="Bank S."/>
            <person name="Andersen P.S."/>
            <person name="Kristensen L.H."/>
            <person name="Prag J."/>
        </authorList>
    </citation>
    <scope>NUCLEOTIDE SEQUENCE [LARGE SCALE GENOMIC DNA]</scope>
    <source>
        <strain evidence="1 2">LS_1264</strain>
    </source>
</reference>
<sequence>MKKKGKKKESNSTTTGNFEIHEYNKDKPHLQILVNTSEYSISDNYIYKRKIYGDLKYDCLGCHNVEFHRQPIPNTPDGYKDGKKITYTYETYWKSWDIHHSNAHYSVGHYSPWLHSWKRQEVVWGIDDRYKPEETFTFKRPYNIKQICEKLKIPFSRISFMKHPKFLWFVYGDTNYPTPKLSDIEGKTVGQSEWKEESRKKKSYIAQNAKEAIWEGVKNGDYITKSWIDGKFEYVKKVENMKILEREIEYYGAKKDEGLSGYVVLKWFGIDGCIVVYKQKYHVCEYDEVTLKRYIG</sequence>
<dbReference type="Proteomes" id="UP000075816">
    <property type="component" value="Unassembled WGS sequence"/>
</dbReference>
<gene>
    <name evidence="1" type="ORF">A2J07_00235</name>
</gene>
<dbReference type="AlphaFoldDB" id="A0A162J5Y1"/>